<comment type="subcellular location">
    <subcellularLocation>
        <location evidence="1">Plastid</location>
        <location evidence="1">Chloroplast inner membrane</location>
        <topology evidence="1">Multi-pass membrane protein</topology>
    </subcellularLocation>
    <subcellularLocation>
        <location evidence="7">Plastid</location>
        <location evidence="7">Chloroplast membrane</location>
        <topology evidence="7">Multi-pass membrane protein</topology>
    </subcellularLocation>
</comment>
<dbReference type="EMBL" id="JACMSC010000149">
    <property type="protein sequence ID" value="KAG6466529.1"/>
    <property type="molecule type" value="Genomic_DNA"/>
</dbReference>
<evidence type="ECO:0000256" key="6">
    <source>
        <dbReference type="ARBA" id="ARBA00023136"/>
    </source>
</evidence>
<name>A0A8J5BSZ6_ZINOF</name>
<proteinExistence type="inferred from homology"/>
<evidence type="ECO:0000256" key="4">
    <source>
        <dbReference type="ARBA" id="ARBA00022780"/>
    </source>
</evidence>
<dbReference type="Pfam" id="PF16166">
    <property type="entry name" value="TIC20"/>
    <property type="match status" value="1"/>
</dbReference>
<keyword evidence="7" id="KW-0150">Chloroplast</keyword>
<protein>
    <recommendedName>
        <fullName evidence="7">Protein TIC 20</fullName>
    </recommendedName>
</protein>
<evidence type="ECO:0000313" key="9">
    <source>
        <dbReference type="Proteomes" id="UP000734854"/>
    </source>
</evidence>
<gene>
    <name evidence="8" type="ORF">ZIOFF_075617</name>
</gene>
<dbReference type="GO" id="GO:0009706">
    <property type="term" value="C:chloroplast inner membrane"/>
    <property type="evidence" value="ECO:0007669"/>
    <property type="project" value="UniProtKB-SubCell"/>
</dbReference>
<organism evidence="8 9">
    <name type="scientific">Zingiber officinale</name>
    <name type="common">Ginger</name>
    <name type="synonym">Amomum zingiber</name>
    <dbReference type="NCBI Taxonomy" id="94328"/>
    <lineage>
        <taxon>Eukaryota</taxon>
        <taxon>Viridiplantae</taxon>
        <taxon>Streptophyta</taxon>
        <taxon>Embryophyta</taxon>
        <taxon>Tracheophyta</taxon>
        <taxon>Spermatophyta</taxon>
        <taxon>Magnoliopsida</taxon>
        <taxon>Liliopsida</taxon>
        <taxon>Zingiberales</taxon>
        <taxon>Zingiberaceae</taxon>
        <taxon>Zingiber</taxon>
    </lineage>
</organism>
<keyword evidence="5 7" id="KW-1133">Transmembrane helix</keyword>
<evidence type="ECO:0000256" key="5">
    <source>
        <dbReference type="ARBA" id="ARBA00022989"/>
    </source>
</evidence>
<comment type="similarity">
    <text evidence="2 7">Belongs to the Tic20 family.</text>
</comment>
<feature type="transmembrane region" description="Helical" evidence="7">
    <location>
        <begin position="152"/>
        <end position="175"/>
    </location>
</feature>
<evidence type="ECO:0000256" key="2">
    <source>
        <dbReference type="ARBA" id="ARBA00009596"/>
    </source>
</evidence>
<dbReference type="Proteomes" id="UP000734854">
    <property type="component" value="Unassembled WGS sequence"/>
</dbReference>
<keyword evidence="4" id="KW-1001">Plastid inner membrane</keyword>
<feature type="transmembrane region" description="Helical" evidence="7">
    <location>
        <begin position="216"/>
        <end position="235"/>
    </location>
</feature>
<evidence type="ECO:0000313" key="8">
    <source>
        <dbReference type="EMBL" id="KAG6466529.1"/>
    </source>
</evidence>
<dbReference type="OrthoDB" id="602284at2759"/>
<evidence type="ECO:0000256" key="1">
    <source>
        <dbReference type="ARBA" id="ARBA00004478"/>
    </source>
</evidence>
<keyword evidence="7" id="KW-0934">Plastid</keyword>
<comment type="caution">
    <text evidence="8">The sequence shown here is derived from an EMBL/GenBank/DDBJ whole genome shotgun (WGS) entry which is preliminary data.</text>
</comment>
<reference evidence="8 9" key="1">
    <citation type="submission" date="2020-08" db="EMBL/GenBank/DDBJ databases">
        <title>Plant Genome Project.</title>
        <authorList>
            <person name="Zhang R.-G."/>
        </authorList>
    </citation>
    <scope>NUCLEOTIDE SEQUENCE [LARGE SCALE GENOMIC DNA]</scope>
    <source>
        <tissue evidence="8">Rhizome</tissue>
    </source>
</reference>
<feature type="transmembrane region" description="Helical" evidence="7">
    <location>
        <begin position="111"/>
        <end position="132"/>
    </location>
</feature>
<comment type="function">
    <text evidence="7">Involved in protein precursor import into chloroplasts.</text>
</comment>
<evidence type="ECO:0000256" key="7">
    <source>
        <dbReference type="RuleBase" id="RU367003"/>
    </source>
</evidence>
<dbReference type="InterPro" id="IPR005691">
    <property type="entry name" value="Tic20"/>
</dbReference>
<dbReference type="AlphaFoldDB" id="A0A8J5BSZ6"/>
<accession>A0A8J5BSZ6</accession>
<sequence length="265" mass="30384">MMLNAAFLRSDGFNFLHVKQYFSLKHVHPICAPARTLKFRSPCIAYQGKAFPPLRGSLPFSPLLHGQHGDALKLSLSADGGSSRARSAVVSRASKAPALFTYPPMTTKPNWWWRTLACTPYLLPLHLMWLHAVTAYHLQRLLENWDFLVNPFIDTITLMPNWFMMVLIFAAYYLVVRRKEWPHFLRFHVIMAMLLENGYQAIAIACTWLPNTFYRGKLGATFWLAVTFMQLYTVVECMRSALSGMYADVPLVSDTAYLHSDLKLF</sequence>
<feature type="transmembrane region" description="Helical" evidence="7">
    <location>
        <begin position="187"/>
        <end position="210"/>
    </location>
</feature>
<keyword evidence="3 7" id="KW-0812">Transmembrane</keyword>
<dbReference type="PANTHER" id="PTHR33510:SF9">
    <property type="entry name" value="HIT-TYPE ZINC FINGER FAMILY PROTEIN-RELATED"/>
    <property type="match status" value="1"/>
</dbReference>
<dbReference type="PANTHER" id="PTHR33510">
    <property type="entry name" value="PROTEIN TIC 20-II, CHLOROPLASTIC"/>
    <property type="match status" value="1"/>
</dbReference>
<evidence type="ECO:0000256" key="3">
    <source>
        <dbReference type="ARBA" id="ARBA00022692"/>
    </source>
</evidence>
<keyword evidence="9" id="KW-1185">Reference proteome</keyword>
<keyword evidence="6 7" id="KW-0472">Membrane</keyword>